<dbReference type="EMBL" id="BMFW01000011">
    <property type="protein sequence ID" value="GGH97021.1"/>
    <property type="molecule type" value="Genomic_DNA"/>
</dbReference>
<evidence type="ECO:0000313" key="2">
    <source>
        <dbReference type="EMBL" id="GGH97021.1"/>
    </source>
</evidence>
<feature type="region of interest" description="Disordered" evidence="1">
    <location>
        <begin position="1"/>
        <end position="100"/>
    </location>
</feature>
<sequence>MHMTENPELAAEEPRKGSSAPGPEGEGGQYVDGDYGDAGTINEPERGELDGEYEEGDYGDAGATGEARTEHGIREGLTGGQVQATDEERGPLHGDRNPER</sequence>
<evidence type="ECO:0000313" key="3">
    <source>
        <dbReference type="Proteomes" id="UP000643279"/>
    </source>
</evidence>
<dbReference type="Proteomes" id="UP000643279">
    <property type="component" value="Unassembled WGS sequence"/>
</dbReference>
<feature type="compositionally biased region" description="Basic and acidic residues" evidence="1">
    <location>
        <begin position="86"/>
        <end position="100"/>
    </location>
</feature>
<evidence type="ECO:0000256" key="1">
    <source>
        <dbReference type="SAM" id="MobiDB-lite"/>
    </source>
</evidence>
<accession>A0ABQ2AVW6</accession>
<reference evidence="3" key="1">
    <citation type="journal article" date="2019" name="Int. J. Syst. Evol. Microbiol.">
        <title>The Global Catalogue of Microorganisms (GCM) 10K type strain sequencing project: providing services to taxonomists for standard genome sequencing and annotation.</title>
        <authorList>
            <consortium name="The Broad Institute Genomics Platform"/>
            <consortium name="The Broad Institute Genome Sequencing Center for Infectious Disease"/>
            <person name="Wu L."/>
            <person name="Ma J."/>
        </authorList>
    </citation>
    <scope>NUCLEOTIDE SEQUENCE [LARGE SCALE GENOMIC DNA]</scope>
    <source>
        <strain evidence="3">CGMCC 1.12778</strain>
    </source>
</reference>
<proteinExistence type="predicted"/>
<keyword evidence="3" id="KW-1185">Reference proteome</keyword>
<protein>
    <submittedName>
        <fullName evidence="2">Uncharacterized protein</fullName>
    </submittedName>
</protein>
<name>A0ABQ2AVW6_9MICC</name>
<organism evidence="2 3">
    <name type="scientific">Arthrobacter liuii</name>
    <dbReference type="NCBI Taxonomy" id="1476996"/>
    <lineage>
        <taxon>Bacteria</taxon>
        <taxon>Bacillati</taxon>
        <taxon>Actinomycetota</taxon>
        <taxon>Actinomycetes</taxon>
        <taxon>Micrococcales</taxon>
        <taxon>Micrococcaceae</taxon>
        <taxon>Arthrobacter</taxon>
    </lineage>
</organism>
<gene>
    <name evidence="2" type="ORF">GCM10007170_26260</name>
</gene>
<comment type="caution">
    <text evidence="2">The sequence shown here is derived from an EMBL/GenBank/DDBJ whole genome shotgun (WGS) entry which is preliminary data.</text>
</comment>